<keyword evidence="3 6" id="KW-0812">Transmembrane</keyword>
<dbReference type="InterPro" id="IPR000276">
    <property type="entry name" value="GPCR_Rhodpsn"/>
</dbReference>
<keyword evidence="9" id="KW-1185">Reference proteome</keyword>
<evidence type="ECO:0000256" key="4">
    <source>
        <dbReference type="ARBA" id="ARBA00022989"/>
    </source>
</evidence>
<accession>A0A8S3VD59</accession>
<dbReference type="GO" id="GO:0004930">
    <property type="term" value="F:G protein-coupled receptor activity"/>
    <property type="evidence" value="ECO:0007669"/>
    <property type="project" value="InterPro"/>
</dbReference>
<evidence type="ECO:0000256" key="3">
    <source>
        <dbReference type="ARBA" id="ARBA00022692"/>
    </source>
</evidence>
<feature type="transmembrane region" description="Helical" evidence="6">
    <location>
        <begin position="28"/>
        <end position="52"/>
    </location>
</feature>
<evidence type="ECO:0000256" key="2">
    <source>
        <dbReference type="ARBA" id="ARBA00022475"/>
    </source>
</evidence>
<feature type="transmembrane region" description="Helical" evidence="6">
    <location>
        <begin position="285"/>
        <end position="308"/>
    </location>
</feature>
<gene>
    <name evidence="8" type="ORF">MEDL_64533</name>
</gene>
<feature type="transmembrane region" description="Helical" evidence="6">
    <location>
        <begin position="328"/>
        <end position="348"/>
    </location>
</feature>
<evidence type="ECO:0000256" key="6">
    <source>
        <dbReference type="SAM" id="Phobius"/>
    </source>
</evidence>
<comment type="subcellular location">
    <subcellularLocation>
        <location evidence="1">Cell membrane</location>
        <topology evidence="1">Multi-pass membrane protein</topology>
    </subcellularLocation>
</comment>
<reference evidence="8" key="1">
    <citation type="submission" date="2021-03" db="EMBL/GenBank/DDBJ databases">
        <authorList>
            <person name="Bekaert M."/>
        </authorList>
    </citation>
    <scope>NUCLEOTIDE SEQUENCE</scope>
</reference>
<dbReference type="PROSITE" id="PS50262">
    <property type="entry name" value="G_PROTEIN_RECEP_F1_2"/>
    <property type="match status" value="1"/>
</dbReference>
<proteinExistence type="predicted"/>
<name>A0A8S3VD59_MYTED</name>
<dbReference type="SUPFAM" id="SSF81321">
    <property type="entry name" value="Family A G protein-coupled receptor-like"/>
    <property type="match status" value="1"/>
</dbReference>
<evidence type="ECO:0000256" key="1">
    <source>
        <dbReference type="ARBA" id="ARBA00004651"/>
    </source>
</evidence>
<evidence type="ECO:0000256" key="5">
    <source>
        <dbReference type="ARBA" id="ARBA00023136"/>
    </source>
</evidence>
<feature type="transmembrane region" description="Helical" evidence="6">
    <location>
        <begin position="64"/>
        <end position="89"/>
    </location>
</feature>
<comment type="caution">
    <text evidence="8">The sequence shown here is derived from an EMBL/GenBank/DDBJ whole genome shotgun (WGS) entry which is preliminary data.</text>
</comment>
<evidence type="ECO:0000313" key="8">
    <source>
        <dbReference type="EMBL" id="CAG2252978.1"/>
    </source>
</evidence>
<dbReference type="CDD" id="cd00637">
    <property type="entry name" value="7tm_classA_rhodopsin-like"/>
    <property type="match status" value="1"/>
</dbReference>
<dbReference type="OrthoDB" id="6086784at2759"/>
<dbReference type="GO" id="GO:0005886">
    <property type="term" value="C:plasma membrane"/>
    <property type="evidence" value="ECO:0007669"/>
    <property type="project" value="UniProtKB-SubCell"/>
</dbReference>
<feature type="domain" description="G-protein coupled receptors family 1 profile" evidence="7">
    <location>
        <begin position="42"/>
        <end position="341"/>
    </location>
</feature>
<dbReference type="Proteomes" id="UP000683360">
    <property type="component" value="Unassembled WGS sequence"/>
</dbReference>
<dbReference type="AlphaFoldDB" id="A0A8S3VD59"/>
<organism evidence="8 9">
    <name type="scientific">Mytilus edulis</name>
    <name type="common">Blue mussel</name>
    <dbReference type="NCBI Taxonomy" id="6550"/>
    <lineage>
        <taxon>Eukaryota</taxon>
        <taxon>Metazoa</taxon>
        <taxon>Spiralia</taxon>
        <taxon>Lophotrochozoa</taxon>
        <taxon>Mollusca</taxon>
        <taxon>Bivalvia</taxon>
        <taxon>Autobranchia</taxon>
        <taxon>Pteriomorphia</taxon>
        <taxon>Mytilida</taxon>
        <taxon>Mytiloidea</taxon>
        <taxon>Mytilidae</taxon>
        <taxon>Mytilinae</taxon>
        <taxon>Mytilus</taxon>
    </lineage>
</organism>
<dbReference type="EMBL" id="CAJPWZ010003137">
    <property type="protein sequence ID" value="CAG2252978.1"/>
    <property type="molecule type" value="Genomic_DNA"/>
</dbReference>
<evidence type="ECO:0000259" key="7">
    <source>
        <dbReference type="PROSITE" id="PS50262"/>
    </source>
</evidence>
<dbReference type="Gene3D" id="1.20.1070.10">
    <property type="entry name" value="Rhodopsin 7-helix transmembrane proteins"/>
    <property type="match status" value="1"/>
</dbReference>
<feature type="transmembrane region" description="Helical" evidence="6">
    <location>
        <begin position="194"/>
        <end position="215"/>
    </location>
</feature>
<evidence type="ECO:0000313" key="9">
    <source>
        <dbReference type="Proteomes" id="UP000683360"/>
    </source>
</evidence>
<feature type="transmembrane region" description="Helical" evidence="6">
    <location>
        <begin position="95"/>
        <end position="121"/>
    </location>
</feature>
<dbReference type="InterPro" id="IPR017452">
    <property type="entry name" value="GPCR_Rhodpsn_7TM"/>
</dbReference>
<dbReference type="PANTHER" id="PTHR22750">
    <property type="entry name" value="G-PROTEIN COUPLED RECEPTOR"/>
    <property type="match status" value="1"/>
</dbReference>
<sequence length="365" mass="41314">MIAIELNSTEDDFSTNITVNLITNRTGLFVTAVLEAFLTIILNLLLLGLCAIIPAQARNQLHIFYTFLAASDLINGIYLLLLSASFYFVNTSIFQYYNVCFSVVVMSSAGISTTGYLLLLLTAMKCFSIVCPLKSLRFITRNAAICLTSLVWSFSYVVNVVPSIAWAREKAFLLNEECSVKMVYHDKVKQFVNLGYVLSGLFVAGVVLFNSFILVKITKRNKVGVQENSKSNTDIGMRQYGKSTKDTSGKTKIQDIKSEKPHLKKNISLKDGNKYDFKKSKNFKAYLTVLMHVGIYTLCGFPLILIVANRDLYKYYYNDRSVRFGCILFLYLTSLINPILTVLRIPIFKKSLWKLCRKYVTKARS</sequence>
<keyword evidence="2" id="KW-1003">Cell membrane</keyword>
<keyword evidence="4 6" id="KW-1133">Transmembrane helix</keyword>
<protein>
    <submittedName>
        <fullName evidence="8">HTR1</fullName>
    </submittedName>
</protein>
<feature type="transmembrane region" description="Helical" evidence="6">
    <location>
        <begin position="142"/>
        <end position="167"/>
    </location>
</feature>
<dbReference type="Pfam" id="PF00001">
    <property type="entry name" value="7tm_1"/>
    <property type="match status" value="1"/>
</dbReference>
<keyword evidence="5 6" id="KW-0472">Membrane</keyword>